<dbReference type="Proteomes" id="UP000245720">
    <property type="component" value="Unassembled WGS sequence"/>
</dbReference>
<protein>
    <submittedName>
        <fullName evidence="1">Uncharacterized protein</fullName>
    </submittedName>
</protein>
<comment type="caution">
    <text evidence="1">The sequence shown here is derived from an EMBL/GenBank/DDBJ whole genome shotgun (WGS) entry which is preliminary data.</text>
</comment>
<evidence type="ECO:0000313" key="2">
    <source>
        <dbReference type="Proteomes" id="UP000245720"/>
    </source>
</evidence>
<reference evidence="1 2" key="1">
    <citation type="submission" date="2018-05" db="EMBL/GenBank/DDBJ databases">
        <title>The Hungate 1000. A catalogue of reference genomes from the rumen microbiome.</title>
        <authorList>
            <person name="Kelly W."/>
        </authorList>
    </citation>
    <scope>NUCLEOTIDE SEQUENCE [LARGE SCALE GENOMIC DNA]</scope>
    <source>
        <strain evidence="1 2">SAb67</strain>
    </source>
</reference>
<gene>
    <name evidence="1" type="ORF">IE37_00386</name>
</gene>
<organism evidence="1 2">
    <name type="scientific">Ruminococcus flavefaciens</name>
    <dbReference type="NCBI Taxonomy" id="1265"/>
    <lineage>
        <taxon>Bacteria</taxon>
        <taxon>Bacillati</taxon>
        <taxon>Bacillota</taxon>
        <taxon>Clostridia</taxon>
        <taxon>Eubacteriales</taxon>
        <taxon>Oscillospiraceae</taxon>
        <taxon>Ruminococcus</taxon>
    </lineage>
</organism>
<evidence type="ECO:0000313" key="1">
    <source>
        <dbReference type="EMBL" id="PWJ15485.1"/>
    </source>
</evidence>
<sequence>MVNNGDNYLGKTVKAKGPFSYFQESDGREFFAVIISDATACCSQGIEFVLDGDYSYPDDYPAIGTEITVVGKFNYYKEGFYTYCQLTDATMAADET</sequence>
<name>A0A315Y524_RUMFL</name>
<dbReference type="AlphaFoldDB" id="A0A315Y524"/>
<accession>A0A315Y524</accession>
<dbReference type="EMBL" id="QGDI01000001">
    <property type="protein sequence ID" value="PWJ15485.1"/>
    <property type="molecule type" value="Genomic_DNA"/>
</dbReference>
<proteinExistence type="predicted"/>